<dbReference type="Pfam" id="PF13401">
    <property type="entry name" value="AAA_22"/>
    <property type="match status" value="1"/>
</dbReference>
<dbReference type="InterPro" id="IPR011709">
    <property type="entry name" value="DEAD-box_helicase_OB_fold"/>
</dbReference>
<dbReference type="InterPro" id="IPR048333">
    <property type="entry name" value="HA2_WH"/>
</dbReference>
<evidence type="ECO:0000259" key="8">
    <source>
        <dbReference type="PROSITE" id="PS51192"/>
    </source>
</evidence>
<sequence length="680" mass="77367">MYRNPECGESSSTEDLFGVVKQGEEKGAVGRDSVNCQDSVSLLEQRERLPIFSQKKELLKAIEENQILIVVGETGSGKTTQLPQFLAETVYVNFGIIGCTQPLRVATALVARRVAKEYGCALGQDVGYTIRFEDCTSRQTKIKYLTDGTLLQEILCNPALPQYSVIILDEAHERLLIMDVLFGLLKSLVQRRTDMRLIVTTAVLNTEMFCKYFLDAPKFTIPGRMYPVCVKYQLNPPDDYCEAAIEKVKQIHMMHPPGDILVFLTSQDEIEYCCEQIETFRYPQGTYDIQPLPAYAEMDIEELYRVFRPLRPGTRKVVFATNIAESSVTVEHIRYVVDSGFVKEKVYNGHTGIESLIPIRISKNQAEQRAGRIDRTGVGVCYRLYTRKLYEEKMSQSGTPEILRSNLVNVILKLKVMGIHDVAAFEFMDQPSELAIQAAVKRLVELGALDGQGRITELGRTMAYMPLEPELSKMLIKSVELQCSEEVLTIVSLLSARNIFLRPKKNRATADERRAKFHKPEGDLLTYLAIYNDGKRNKFSKEWCKYNFLRIQSMWEAGNIRKQLLDFMHRRELCVVSCEHETARIQKAILTGFSHNLARKLGRRDNEYDSHGQLVYIDRSSTLYNQKPNPTWLVAQDLVMRGSRVCMLHVTEVRHEWLSEPSPNLGNADQLSSGLGGLKI</sequence>
<name>A0AAV2U0X9_CALDB</name>
<dbReference type="EC" id="3.6.4.13" evidence="1"/>
<keyword evidence="6" id="KW-0067">ATP-binding</keyword>
<dbReference type="SUPFAM" id="SSF52540">
    <property type="entry name" value="P-loop containing nucleoside triphosphate hydrolases"/>
    <property type="match status" value="1"/>
</dbReference>
<dbReference type="PROSITE" id="PS51192">
    <property type="entry name" value="HELICASE_ATP_BIND_1"/>
    <property type="match status" value="1"/>
</dbReference>
<dbReference type="InterPro" id="IPR049945">
    <property type="entry name" value="AAA_22"/>
</dbReference>
<dbReference type="GO" id="GO:0016887">
    <property type="term" value="F:ATP hydrolysis activity"/>
    <property type="evidence" value="ECO:0007669"/>
    <property type="project" value="InterPro"/>
</dbReference>
<dbReference type="Pfam" id="PF04408">
    <property type="entry name" value="WHD_HA2"/>
    <property type="match status" value="1"/>
</dbReference>
<comment type="caution">
    <text evidence="10">The sequence shown here is derived from an EMBL/GenBank/DDBJ whole genome shotgun (WGS) entry which is preliminary data.</text>
</comment>
<dbReference type="GO" id="GO:0003724">
    <property type="term" value="F:RNA helicase activity"/>
    <property type="evidence" value="ECO:0007669"/>
    <property type="project" value="UniProtKB-EC"/>
</dbReference>
<proteinExistence type="predicted"/>
<dbReference type="GO" id="GO:0005524">
    <property type="term" value="F:ATP binding"/>
    <property type="evidence" value="ECO:0007669"/>
    <property type="project" value="UniProtKB-KW"/>
</dbReference>
<feature type="domain" description="Helicase ATP-binding" evidence="8">
    <location>
        <begin position="59"/>
        <end position="222"/>
    </location>
</feature>
<keyword evidence="3" id="KW-0547">Nucleotide-binding</keyword>
<comment type="catalytic activity">
    <reaction evidence="7">
        <text>ATP + H2O = ADP + phosphate + H(+)</text>
        <dbReference type="Rhea" id="RHEA:13065"/>
        <dbReference type="ChEBI" id="CHEBI:15377"/>
        <dbReference type="ChEBI" id="CHEBI:15378"/>
        <dbReference type="ChEBI" id="CHEBI:30616"/>
        <dbReference type="ChEBI" id="CHEBI:43474"/>
        <dbReference type="ChEBI" id="CHEBI:456216"/>
        <dbReference type="EC" id="3.6.4.13"/>
    </reaction>
</comment>
<dbReference type="Proteomes" id="UP001497525">
    <property type="component" value="Unassembled WGS sequence"/>
</dbReference>
<dbReference type="FunFam" id="3.40.50.300:FF:000615">
    <property type="entry name" value="pre-mRNA-splicing factor ATP-dependent RNA helicase DEAH7"/>
    <property type="match status" value="1"/>
</dbReference>
<dbReference type="GO" id="GO:0000390">
    <property type="term" value="P:spliceosomal complex disassembly"/>
    <property type="evidence" value="ECO:0007669"/>
    <property type="project" value="TreeGrafter"/>
</dbReference>
<evidence type="ECO:0000256" key="7">
    <source>
        <dbReference type="ARBA" id="ARBA00047984"/>
    </source>
</evidence>
<evidence type="ECO:0000256" key="4">
    <source>
        <dbReference type="ARBA" id="ARBA00022801"/>
    </source>
</evidence>
<dbReference type="InterPro" id="IPR001650">
    <property type="entry name" value="Helicase_C-like"/>
</dbReference>
<dbReference type="SMART" id="SM00487">
    <property type="entry name" value="DEXDc"/>
    <property type="match status" value="1"/>
</dbReference>
<dbReference type="Gene3D" id="3.40.50.300">
    <property type="entry name" value="P-loop containing nucleotide triphosphate hydrolases"/>
    <property type="match status" value="2"/>
</dbReference>
<dbReference type="SMART" id="SM00847">
    <property type="entry name" value="HA2"/>
    <property type="match status" value="1"/>
</dbReference>
<evidence type="ECO:0000256" key="6">
    <source>
        <dbReference type="ARBA" id="ARBA00022840"/>
    </source>
</evidence>
<dbReference type="Gene3D" id="1.20.120.1080">
    <property type="match status" value="1"/>
</dbReference>
<dbReference type="SMART" id="SM00490">
    <property type="entry name" value="HELICc"/>
    <property type="match status" value="1"/>
</dbReference>
<evidence type="ECO:0000256" key="3">
    <source>
        <dbReference type="ARBA" id="ARBA00022741"/>
    </source>
</evidence>
<dbReference type="GO" id="GO:0003723">
    <property type="term" value="F:RNA binding"/>
    <property type="evidence" value="ECO:0007669"/>
    <property type="project" value="TreeGrafter"/>
</dbReference>
<dbReference type="GO" id="GO:0071013">
    <property type="term" value="C:catalytic step 2 spliceosome"/>
    <property type="evidence" value="ECO:0007669"/>
    <property type="project" value="TreeGrafter"/>
</dbReference>
<reference evidence="10" key="1">
    <citation type="submission" date="2024-06" db="EMBL/GenBank/DDBJ databases">
        <authorList>
            <person name="Liu X."/>
            <person name="Lenzi L."/>
            <person name="Haldenby T S."/>
            <person name="Uol C."/>
        </authorList>
    </citation>
    <scope>NUCLEOTIDE SEQUENCE</scope>
</reference>
<evidence type="ECO:0000256" key="2">
    <source>
        <dbReference type="ARBA" id="ARBA00022664"/>
    </source>
</evidence>
<dbReference type="EMBL" id="CAXLJL010000822">
    <property type="protein sequence ID" value="CAL5140985.1"/>
    <property type="molecule type" value="Genomic_DNA"/>
</dbReference>
<dbReference type="FunFam" id="1.10.10.2130:FF:000001">
    <property type="entry name" value="Pre-mRNA-splicing factor ATP-dependent RNA helicase"/>
    <property type="match status" value="1"/>
</dbReference>
<dbReference type="Pfam" id="PF07717">
    <property type="entry name" value="OB_NTP_bind"/>
    <property type="match status" value="1"/>
</dbReference>
<evidence type="ECO:0000256" key="5">
    <source>
        <dbReference type="ARBA" id="ARBA00022806"/>
    </source>
</evidence>
<dbReference type="PROSITE" id="PS51194">
    <property type="entry name" value="HELICASE_CTER"/>
    <property type="match status" value="1"/>
</dbReference>
<dbReference type="PANTHER" id="PTHR18934:SF253">
    <property type="entry name" value="PRE-MRNA-SPLICING FACTOR ATP-DEPENDENT RNA HELICASE C20H4.09-RELATED"/>
    <property type="match status" value="1"/>
</dbReference>
<dbReference type="PROSITE" id="PS00690">
    <property type="entry name" value="DEAH_ATP_HELICASE"/>
    <property type="match status" value="1"/>
</dbReference>
<protein>
    <recommendedName>
        <fullName evidence="1">RNA helicase</fullName>
        <ecNumber evidence="1">3.6.4.13</ecNumber>
    </recommendedName>
</protein>
<gene>
    <name evidence="10" type="ORF">CDAUBV1_LOCUS16274</name>
</gene>
<accession>A0AAV2U0X9</accession>
<keyword evidence="5" id="KW-0347">Helicase</keyword>
<evidence type="ECO:0000313" key="10">
    <source>
        <dbReference type="EMBL" id="CAL5140985.1"/>
    </source>
</evidence>
<evidence type="ECO:0000256" key="1">
    <source>
        <dbReference type="ARBA" id="ARBA00012552"/>
    </source>
</evidence>
<dbReference type="AlphaFoldDB" id="A0AAV2U0X9"/>
<dbReference type="InterPro" id="IPR027417">
    <property type="entry name" value="P-loop_NTPase"/>
</dbReference>
<evidence type="ECO:0000313" key="11">
    <source>
        <dbReference type="Proteomes" id="UP001497525"/>
    </source>
</evidence>
<feature type="domain" description="Helicase C-terminal" evidence="9">
    <location>
        <begin position="247"/>
        <end position="418"/>
    </location>
</feature>
<evidence type="ECO:0000259" key="9">
    <source>
        <dbReference type="PROSITE" id="PS51194"/>
    </source>
</evidence>
<dbReference type="InterPro" id="IPR007502">
    <property type="entry name" value="Helicase-assoc_dom"/>
</dbReference>
<dbReference type="Pfam" id="PF00271">
    <property type="entry name" value="Helicase_C"/>
    <property type="match status" value="1"/>
</dbReference>
<keyword evidence="2" id="KW-0507">mRNA processing</keyword>
<dbReference type="Pfam" id="PF21010">
    <property type="entry name" value="HA2_C"/>
    <property type="match status" value="1"/>
</dbReference>
<keyword evidence="4" id="KW-0378">Hydrolase</keyword>
<dbReference type="InterPro" id="IPR014001">
    <property type="entry name" value="Helicase_ATP-bd"/>
</dbReference>
<dbReference type="InterPro" id="IPR002464">
    <property type="entry name" value="DNA/RNA_helicase_DEAH_CS"/>
</dbReference>
<dbReference type="PANTHER" id="PTHR18934">
    <property type="entry name" value="ATP-DEPENDENT RNA HELICASE"/>
    <property type="match status" value="1"/>
</dbReference>
<dbReference type="CDD" id="cd18791">
    <property type="entry name" value="SF2_C_RHA"/>
    <property type="match status" value="1"/>
</dbReference>
<organism evidence="10 11">
    <name type="scientific">Calicophoron daubneyi</name>
    <name type="common">Rumen fluke</name>
    <name type="synonym">Paramphistomum daubneyi</name>
    <dbReference type="NCBI Taxonomy" id="300641"/>
    <lineage>
        <taxon>Eukaryota</taxon>
        <taxon>Metazoa</taxon>
        <taxon>Spiralia</taxon>
        <taxon>Lophotrochozoa</taxon>
        <taxon>Platyhelminthes</taxon>
        <taxon>Trematoda</taxon>
        <taxon>Digenea</taxon>
        <taxon>Plagiorchiida</taxon>
        <taxon>Pronocephalata</taxon>
        <taxon>Paramphistomoidea</taxon>
        <taxon>Paramphistomidae</taxon>
        <taxon>Calicophoron</taxon>
    </lineage>
</organism>